<comment type="caution">
    <text evidence="1">The sequence shown here is derived from an EMBL/GenBank/DDBJ whole genome shotgun (WGS) entry which is preliminary data.</text>
</comment>
<dbReference type="EMBL" id="CM046391">
    <property type="protein sequence ID" value="KAI8561467.1"/>
    <property type="molecule type" value="Genomic_DNA"/>
</dbReference>
<gene>
    <name evidence="1" type="ORF">RHMOL_Rhmol04G0342000</name>
</gene>
<keyword evidence="2" id="KW-1185">Reference proteome</keyword>
<name>A0ACC0P8X9_RHOML</name>
<protein>
    <submittedName>
        <fullName evidence="1">Uncharacterized protein</fullName>
    </submittedName>
</protein>
<accession>A0ACC0P8X9</accession>
<dbReference type="Proteomes" id="UP001062846">
    <property type="component" value="Chromosome 4"/>
</dbReference>
<evidence type="ECO:0000313" key="1">
    <source>
        <dbReference type="EMBL" id="KAI8561467.1"/>
    </source>
</evidence>
<evidence type="ECO:0000313" key="2">
    <source>
        <dbReference type="Proteomes" id="UP001062846"/>
    </source>
</evidence>
<reference evidence="1" key="1">
    <citation type="submission" date="2022-02" db="EMBL/GenBank/DDBJ databases">
        <title>Plant Genome Project.</title>
        <authorList>
            <person name="Zhang R.-G."/>
        </authorList>
    </citation>
    <scope>NUCLEOTIDE SEQUENCE</scope>
    <source>
        <strain evidence="1">AT1</strain>
    </source>
</reference>
<organism evidence="1 2">
    <name type="scientific">Rhododendron molle</name>
    <name type="common">Chinese azalea</name>
    <name type="synonym">Azalea mollis</name>
    <dbReference type="NCBI Taxonomy" id="49168"/>
    <lineage>
        <taxon>Eukaryota</taxon>
        <taxon>Viridiplantae</taxon>
        <taxon>Streptophyta</taxon>
        <taxon>Embryophyta</taxon>
        <taxon>Tracheophyta</taxon>
        <taxon>Spermatophyta</taxon>
        <taxon>Magnoliopsida</taxon>
        <taxon>eudicotyledons</taxon>
        <taxon>Gunneridae</taxon>
        <taxon>Pentapetalae</taxon>
        <taxon>asterids</taxon>
        <taxon>Ericales</taxon>
        <taxon>Ericaceae</taxon>
        <taxon>Ericoideae</taxon>
        <taxon>Rhodoreae</taxon>
        <taxon>Rhododendron</taxon>
    </lineage>
</organism>
<sequence length="407" mass="46585">MERGFSHLPHEIIFDILSRLPVKSLCRFKSVSRSWLALITHTHFIKSHLNHQSADADNMTHKIILASQHSGSLHPMHYPEPEQPVAELKIPDLDTQFSYVMSGLGYDATSDDFKVVAGVFTLSDDFCVVHVFSSKLSSWKSIGDFGYSNYFGVFGSVLNGAPHWFVRGNADEYYHIIYFDFMEEKFKEVPKPIYEVKDDHFYLGVLGEWLCVVDHSRESHSDVWVMMEYGVKESWTKLFVVPKVAGGEFFFQYFELLGFTKGGEVIMKLNLGKLVIYNPKQNTYKKIGIPHGCKQFDVALYVESLFSPHGCNDTRSPTTTSNRVFRNRVGGFEWIPIPFALFAMEDTYNNEVLGLKGFGVTELCTRLLVVPYDTRSVHTLTPLCFTKDGEMMNVIDRKRLVVYNPKE</sequence>
<proteinExistence type="predicted"/>